<sequence>MKLTVEKRFNDRALLAEQLATKVAGQLQEAIDARGKASLVVSGGRTPLAFFHALSRQPITWSKVLVTLADERWVDVDDAASNAALVRDNLLQGRAASARFVGLKTPHATVEAGLALATDWLGALPKPLDVVILGMGNDGHTASLFPDCPNLKHGLETRDTLIAAHPASQPLARISMSLATLLNSRQIYLHLEGKDKAETLAKALADTDVTAMPIRAIVGQKQTPVDVYLYQEEA</sequence>
<dbReference type="CDD" id="cd01400">
    <property type="entry name" value="6PGL"/>
    <property type="match status" value="1"/>
</dbReference>
<evidence type="ECO:0000256" key="4">
    <source>
        <dbReference type="ARBA" id="ARBA00010662"/>
    </source>
</evidence>
<comment type="caution">
    <text evidence="9">The sequence shown here is derived from an EMBL/GenBank/DDBJ whole genome shotgun (WGS) entry which is preliminary data.</text>
</comment>
<dbReference type="AlphaFoldDB" id="A0A3N1PFD4"/>
<dbReference type="InterPro" id="IPR006148">
    <property type="entry name" value="Glc/Gal-6P_isomerase"/>
</dbReference>
<dbReference type="InterPro" id="IPR037171">
    <property type="entry name" value="NagB/RpiA_transferase-like"/>
</dbReference>
<dbReference type="Pfam" id="PF01182">
    <property type="entry name" value="Glucosamine_iso"/>
    <property type="match status" value="1"/>
</dbReference>
<dbReference type="GO" id="GO:0006098">
    <property type="term" value="P:pentose-phosphate shunt"/>
    <property type="evidence" value="ECO:0007669"/>
    <property type="project" value="UniProtKB-UniPathway"/>
</dbReference>
<evidence type="ECO:0000313" key="9">
    <source>
        <dbReference type="EMBL" id="ROQ27375.1"/>
    </source>
</evidence>
<comment type="catalytic activity">
    <reaction evidence="1 7">
        <text>6-phospho-D-glucono-1,5-lactone + H2O = 6-phospho-D-gluconate + H(+)</text>
        <dbReference type="Rhea" id="RHEA:12556"/>
        <dbReference type="ChEBI" id="CHEBI:15377"/>
        <dbReference type="ChEBI" id="CHEBI:15378"/>
        <dbReference type="ChEBI" id="CHEBI:57955"/>
        <dbReference type="ChEBI" id="CHEBI:58759"/>
        <dbReference type="EC" id="3.1.1.31"/>
    </reaction>
</comment>
<dbReference type="PANTHER" id="PTHR11054:SF0">
    <property type="entry name" value="6-PHOSPHOGLUCONOLACTONASE"/>
    <property type="match status" value="1"/>
</dbReference>
<organism evidence="9 10">
    <name type="scientific">Gallaecimonas pentaromativorans</name>
    <dbReference type="NCBI Taxonomy" id="584787"/>
    <lineage>
        <taxon>Bacteria</taxon>
        <taxon>Pseudomonadati</taxon>
        <taxon>Pseudomonadota</taxon>
        <taxon>Gammaproteobacteria</taxon>
        <taxon>Enterobacterales</taxon>
        <taxon>Gallaecimonadaceae</taxon>
        <taxon>Gallaecimonas</taxon>
    </lineage>
</organism>
<dbReference type="InterPro" id="IPR039104">
    <property type="entry name" value="6PGL"/>
</dbReference>
<dbReference type="InterPro" id="IPR005900">
    <property type="entry name" value="6-phosphogluconolactonase_DevB"/>
</dbReference>
<dbReference type="UniPathway" id="UPA00115">
    <property type="reaction ID" value="UER00409"/>
</dbReference>
<keyword evidence="10" id="KW-1185">Reference proteome</keyword>
<dbReference type="SUPFAM" id="SSF100950">
    <property type="entry name" value="NagB/RpiA/CoA transferase-like"/>
    <property type="match status" value="1"/>
</dbReference>
<reference evidence="9 10" key="1">
    <citation type="submission" date="2018-11" db="EMBL/GenBank/DDBJ databases">
        <title>Genomic Encyclopedia of Type Strains, Phase IV (KMG-IV): sequencing the most valuable type-strain genomes for metagenomic binning, comparative biology and taxonomic classification.</title>
        <authorList>
            <person name="Goeker M."/>
        </authorList>
    </citation>
    <scope>NUCLEOTIDE SEQUENCE [LARGE SCALE GENOMIC DNA]</scope>
    <source>
        <strain evidence="9 10">DSM 21945</strain>
    </source>
</reference>
<dbReference type="PANTHER" id="PTHR11054">
    <property type="entry name" value="6-PHOSPHOGLUCONOLACTONASE"/>
    <property type="match status" value="1"/>
</dbReference>
<evidence type="ECO:0000256" key="5">
    <source>
        <dbReference type="ARBA" id="ARBA00013198"/>
    </source>
</evidence>
<gene>
    <name evidence="7" type="primary">pgl</name>
    <name evidence="9" type="ORF">EDC28_10423</name>
</gene>
<comment type="function">
    <text evidence="2 7">Hydrolysis of 6-phosphogluconolactone to 6-phosphogluconate.</text>
</comment>
<evidence type="ECO:0000259" key="8">
    <source>
        <dbReference type="Pfam" id="PF01182"/>
    </source>
</evidence>
<evidence type="ECO:0000256" key="6">
    <source>
        <dbReference type="ARBA" id="ARBA00020337"/>
    </source>
</evidence>
<name>A0A3N1PFD4_9GAMM</name>
<dbReference type="GO" id="GO:0017057">
    <property type="term" value="F:6-phosphogluconolactonase activity"/>
    <property type="evidence" value="ECO:0007669"/>
    <property type="project" value="UniProtKB-UniRule"/>
</dbReference>
<dbReference type="Gene3D" id="3.40.50.1360">
    <property type="match status" value="1"/>
</dbReference>
<accession>A0A3N1PFD4</accession>
<dbReference type="STRING" id="584787.GCA_001247655_02449"/>
<comment type="similarity">
    <text evidence="4 7">Belongs to the glucosamine/galactosamine-6-phosphate isomerase family. 6-phosphogluconolactonase subfamily.</text>
</comment>
<proteinExistence type="inferred from homology"/>
<dbReference type="OrthoDB" id="9810967at2"/>
<dbReference type="EMBL" id="RJUL01000004">
    <property type="protein sequence ID" value="ROQ27375.1"/>
    <property type="molecule type" value="Genomic_DNA"/>
</dbReference>
<dbReference type="NCBIfam" id="TIGR01198">
    <property type="entry name" value="pgl"/>
    <property type="match status" value="1"/>
</dbReference>
<keyword evidence="7" id="KW-0378">Hydrolase</keyword>
<evidence type="ECO:0000256" key="7">
    <source>
        <dbReference type="RuleBase" id="RU365095"/>
    </source>
</evidence>
<dbReference type="Proteomes" id="UP000268033">
    <property type="component" value="Unassembled WGS sequence"/>
</dbReference>
<evidence type="ECO:0000256" key="2">
    <source>
        <dbReference type="ARBA" id="ARBA00002681"/>
    </source>
</evidence>
<dbReference type="RefSeq" id="WP_123421258.1">
    <property type="nucleotide sequence ID" value="NZ_JBLXAC010000006.1"/>
</dbReference>
<dbReference type="GO" id="GO:0005975">
    <property type="term" value="P:carbohydrate metabolic process"/>
    <property type="evidence" value="ECO:0007669"/>
    <property type="project" value="UniProtKB-UniRule"/>
</dbReference>
<dbReference type="EC" id="3.1.1.31" evidence="5 7"/>
<protein>
    <recommendedName>
        <fullName evidence="6 7">6-phosphogluconolactonase</fullName>
        <shortName evidence="7">6PGL</shortName>
        <ecNumber evidence="5 7">3.1.1.31</ecNumber>
    </recommendedName>
</protein>
<evidence type="ECO:0000313" key="10">
    <source>
        <dbReference type="Proteomes" id="UP000268033"/>
    </source>
</evidence>
<evidence type="ECO:0000256" key="3">
    <source>
        <dbReference type="ARBA" id="ARBA00004961"/>
    </source>
</evidence>
<evidence type="ECO:0000256" key="1">
    <source>
        <dbReference type="ARBA" id="ARBA00000832"/>
    </source>
</evidence>
<comment type="pathway">
    <text evidence="3 7">Carbohydrate degradation; pentose phosphate pathway; D-ribulose 5-phosphate from D-glucose 6-phosphate (oxidative stage): step 2/3.</text>
</comment>
<feature type="domain" description="Glucosamine/galactosamine-6-phosphate isomerase" evidence="8">
    <location>
        <begin position="11"/>
        <end position="221"/>
    </location>
</feature>